<feature type="compositionally biased region" description="Low complexity" evidence="1">
    <location>
        <begin position="145"/>
        <end position="171"/>
    </location>
</feature>
<feature type="region of interest" description="Disordered" evidence="1">
    <location>
        <begin position="145"/>
        <end position="257"/>
    </location>
</feature>
<dbReference type="AlphaFoldDB" id="A0AAV2SBV7"/>
<dbReference type="Proteomes" id="UP001497623">
    <property type="component" value="Unassembled WGS sequence"/>
</dbReference>
<protein>
    <submittedName>
        <fullName evidence="2">Uncharacterized protein</fullName>
    </submittedName>
</protein>
<name>A0AAV2SBV7_MEGNR</name>
<proteinExistence type="predicted"/>
<gene>
    <name evidence="2" type="ORF">MNOR_LOCUS35507</name>
</gene>
<dbReference type="EMBL" id="CAXKWB010059551">
    <property type="protein sequence ID" value="CAL4182131.1"/>
    <property type="molecule type" value="Genomic_DNA"/>
</dbReference>
<evidence type="ECO:0000256" key="1">
    <source>
        <dbReference type="SAM" id="MobiDB-lite"/>
    </source>
</evidence>
<reference evidence="2 3" key="1">
    <citation type="submission" date="2024-05" db="EMBL/GenBank/DDBJ databases">
        <authorList>
            <person name="Wallberg A."/>
        </authorList>
    </citation>
    <scope>NUCLEOTIDE SEQUENCE [LARGE SCALE GENOMIC DNA]</scope>
</reference>
<feature type="region of interest" description="Disordered" evidence="1">
    <location>
        <begin position="1"/>
        <end position="26"/>
    </location>
</feature>
<feature type="compositionally biased region" description="Basic and acidic residues" evidence="1">
    <location>
        <begin position="174"/>
        <end position="193"/>
    </location>
</feature>
<organism evidence="2 3">
    <name type="scientific">Meganyctiphanes norvegica</name>
    <name type="common">Northern krill</name>
    <name type="synonym">Thysanopoda norvegica</name>
    <dbReference type="NCBI Taxonomy" id="48144"/>
    <lineage>
        <taxon>Eukaryota</taxon>
        <taxon>Metazoa</taxon>
        <taxon>Ecdysozoa</taxon>
        <taxon>Arthropoda</taxon>
        <taxon>Crustacea</taxon>
        <taxon>Multicrustacea</taxon>
        <taxon>Malacostraca</taxon>
        <taxon>Eumalacostraca</taxon>
        <taxon>Eucarida</taxon>
        <taxon>Euphausiacea</taxon>
        <taxon>Euphausiidae</taxon>
        <taxon>Meganyctiphanes</taxon>
    </lineage>
</organism>
<evidence type="ECO:0000313" key="3">
    <source>
        <dbReference type="Proteomes" id="UP001497623"/>
    </source>
</evidence>
<keyword evidence="3" id="KW-1185">Reference proteome</keyword>
<feature type="non-terminal residue" evidence="2">
    <location>
        <position position="449"/>
    </location>
</feature>
<feature type="compositionally biased region" description="Acidic residues" evidence="1">
    <location>
        <begin position="237"/>
        <end position="257"/>
    </location>
</feature>
<sequence>MDEPKEDSQPKRSADGSEKIYIDHTTRSPVPFSTRYIVEGGEDAQSVNKAEIKSMKIEAQEEPAPTTEYAPGESTADVAIAENTVVAVEEKAVAEEATAVAEEATAVAEEVTAVAEEGKAVAAEGTAVAAEEVEAATEEVEAATEAATEETASAAEETAAAAEETAAAAEETVTEEKIKSVENVESTEDKVLEVDEPASISEAQPVEDLANFQNEKTCEEDPVSAVPEASDTPTAQAEDEAVEENEEAEEEEEEEDVFAGLSVFANDVFGLLGLPAEPLSSEERAPKPLPATGQDPTNIVRLLQDLMTYDEEEPEVTYGLGALDLHGRTSSVSHLLAALVTTLDPQHLRRLATRIMSDTCMWISRLFRYSYDTVYLHRKCQNERPRAHTLLLQLRHTSYSRDLDNEGLYAAPPMLCILNASLQGAYARISMGRTTHTGRIRGLNCSHII</sequence>
<accession>A0AAV2SBV7</accession>
<evidence type="ECO:0000313" key="2">
    <source>
        <dbReference type="EMBL" id="CAL4182131.1"/>
    </source>
</evidence>
<comment type="caution">
    <text evidence="2">The sequence shown here is derived from an EMBL/GenBank/DDBJ whole genome shotgun (WGS) entry which is preliminary data.</text>
</comment>